<keyword evidence="6" id="KW-1185">Reference proteome</keyword>
<evidence type="ECO:0000256" key="3">
    <source>
        <dbReference type="SAM" id="MobiDB-lite"/>
    </source>
</evidence>
<dbReference type="Proteomes" id="UP000785679">
    <property type="component" value="Unassembled WGS sequence"/>
</dbReference>
<keyword evidence="1" id="KW-0880">Kelch repeat</keyword>
<feature type="compositionally biased region" description="Gly residues" evidence="3">
    <location>
        <begin position="405"/>
        <end position="415"/>
    </location>
</feature>
<dbReference type="OrthoDB" id="10251809at2759"/>
<dbReference type="EMBL" id="RRYP01001859">
    <property type="protein sequence ID" value="TNV85405.1"/>
    <property type="molecule type" value="Genomic_DNA"/>
</dbReference>
<organism evidence="5 6">
    <name type="scientific">Halteria grandinella</name>
    <dbReference type="NCBI Taxonomy" id="5974"/>
    <lineage>
        <taxon>Eukaryota</taxon>
        <taxon>Sar</taxon>
        <taxon>Alveolata</taxon>
        <taxon>Ciliophora</taxon>
        <taxon>Intramacronucleata</taxon>
        <taxon>Spirotrichea</taxon>
        <taxon>Stichotrichia</taxon>
        <taxon>Sporadotrichida</taxon>
        <taxon>Halteriidae</taxon>
        <taxon>Halteria</taxon>
    </lineage>
</organism>
<dbReference type="PANTHER" id="PTHR46093">
    <property type="entry name" value="ACYL-COA-BINDING DOMAIN-CONTAINING PROTEIN 5"/>
    <property type="match status" value="1"/>
</dbReference>
<name>A0A8J8P3Y5_HALGN</name>
<dbReference type="PANTHER" id="PTHR46093:SF18">
    <property type="entry name" value="FIBRONECTIN TYPE-III DOMAIN-CONTAINING PROTEIN"/>
    <property type="match status" value="1"/>
</dbReference>
<protein>
    <submittedName>
        <fullName evidence="5">Uncharacterized protein</fullName>
    </submittedName>
</protein>
<gene>
    <name evidence="4" type="ORF">FGO68_gene3697</name>
    <name evidence="5" type="ORF">FGO68_gene5746</name>
</gene>
<evidence type="ECO:0000256" key="2">
    <source>
        <dbReference type="ARBA" id="ARBA00022737"/>
    </source>
</evidence>
<dbReference type="SUPFAM" id="SSF50965">
    <property type="entry name" value="Galactose oxidase, central domain"/>
    <property type="match status" value="1"/>
</dbReference>
<dbReference type="Gene3D" id="2.120.10.80">
    <property type="entry name" value="Kelch-type beta propeller"/>
    <property type="match status" value="2"/>
</dbReference>
<feature type="region of interest" description="Disordered" evidence="3">
    <location>
        <begin position="29"/>
        <end position="50"/>
    </location>
</feature>
<feature type="region of interest" description="Disordered" evidence="3">
    <location>
        <begin position="1"/>
        <end position="20"/>
    </location>
</feature>
<evidence type="ECO:0000256" key="1">
    <source>
        <dbReference type="ARBA" id="ARBA00022441"/>
    </source>
</evidence>
<keyword evidence="2" id="KW-0677">Repeat</keyword>
<feature type="region of interest" description="Disordered" evidence="3">
    <location>
        <begin position="394"/>
        <end position="415"/>
    </location>
</feature>
<dbReference type="EMBL" id="RRYP01001895">
    <property type="protein sequence ID" value="TNV85362.1"/>
    <property type="molecule type" value="Genomic_DNA"/>
</dbReference>
<sequence length="415" mass="45463">MDSYGKGVSAPPHYSDLSNPQIIETLQKQQQNYGAAQDEGDTQSQDQQQEVERKWLWAFPQIEGVPPAPRGGHSATLTGASLVIFGGHYYVGQETGFQYLNDTHVLDVNSSRWIKPKISGTPPAARYGHSAVLAGSRIIIFGGKGPKGAVHRDLHALDPVTMTWYQGPEGGGAPTARFDHSANLVGGTKMFVFGGWNGNDFYNDVYILDLEIMAWSKPTCTGPAPSPRKGHCSILIGTNLVVHGGFTFTEEHMKGNLNRVGSALQECYLNDIRVLDTETFIWSRLRVSGSPPEHRFDHTMDISGSDIILFGGWTKTSGARQQHEPTEESCDYFMIWSTDTMSWKRGKYIGNPPTSRFGHTSTAIGPHLLIFGGWEYTKAQNEIIVLRECTNKLNGAEGQDQNGQETGGDGSGGQQ</sequence>
<evidence type="ECO:0000313" key="5">
    <source>
        <dbReference type="EMBL" id="TNV85405.1"/>
    </source>
</evidence>
<evidence type="ECO:0000313" key="6">
    <source>
        <dbReference type="Proteomes" id="UP000785679"/>
    </source>
</evidence>
<dbReference type="InterPro" id="IPR011043">
    <property type="entry name" value="Gal_Oxase/kelch_b-propeller"/>
</dbReference>
<evidence type="ECO:0000313" key="4">
    <source>
        <dbReference type="EMBL" id="TNV85362.1"/>
    </source>
</evidence>
<comment type="caution">
    <text evidence="5">The sequence shown here is derived from an EMBL/GenBank/DDBJ whole genome shotgun (WGS) entry which is preliminary data.</text>
</comment>
<dbReference type="AlphaFoldDB" id="A0A8J8P3Y5"/>
<dbReference type="Pfam" id="PF24681">
    <property type="entry name" value="Kelch_KLHDC2_KLHL20_DRC7"/>
    <property type="match status" value="1"/>
</dbReference>
<proteinExistence type="predicted"/>
<accession>A0A8J8P3Y5</accession>
<reference evidence="5" key="1">
    <citation type="submission" date="2019-06" db="EMBL/GenBank/DDBJ databases">
        <authorList>
            <person name="Zheng W."/>
        </authorList>
    </citation>
    <scope>NUCLEOTIDE SEQUENCE</scope>
    <source>
        <strain evidence="5">QDHG01</strain>
    </source>
</reference>
<dbReference type="InterPro" id="IPR015915">
    <property type="entry name" value="Kelch-typ_b-propeller"/>
</dbReference>